<dbReference type="GO" id="GO:0005634">
    <property type="term" value="C:nucleus"/>
    <property type="evidence" value="ECO:0007669"/>
    <property type="project" value="TreeGrafter"/>
</dbReference>
<evidence type="ECO:0000259" key="3">
    <source>
        <dbReference type="Pfam" id="PF25092"/>
    </source>
</evidence>
<evidence type="ECO:0000256" key="1">
    <source>
        <dbReference type="ARBA" id="ARBA00008517"/>
    </source>
</evidence>
<dbReference type="Gene3D" id="2.30.30.30">
    <property type="match status" value="1"/>
</dbReference>
<reference evidence="5" key="1">
    <citation type="submission" date="2010-08" db="EMBL/GenBank/DDBJ databases">
        <authorList>
            <consortium name="Caenorhabditis japonica Sequencing Consortium"/>
            <person name="Wilson R.K."/>
        </authorList>
    </citation>
    <scope>NUCLEOTIDE SEQUENCE [LARGE SCALE GENOMIC DNA]</scope>
    <source>
        <strain evidence="5">DF5081</strain>
    </source>
</reference>
<protein>
    <submittedName>
        <fullName evidence="4">KN17_SH3 domain-containing protein</fullName>
    </submittedName>
</protein>
<dbReference type="InterPro" id="IPR041995">
    <property type="entry name" value="KOW_KIN17"/>
</dbReference>
<dbReference type="CDD" id="cd13155">
    <property type="entry name" value="KOW_KIN17"/>
    <property type="match status" value="1"/>
</dbReference>
<comment type="similarity">
    <text evidence="1">Belongs to the KIN17 family.</text>
</comment>
<dbReference type="PANTHER" id="PTHR12805:SF0">
    <property type="entry name" value="DNA_RNA-BINDING PROTEIN KIN17"/>
    <property type="match status" value="1"/>
</dbReference>
<dbReference type="InterPro" id="IPR037321">
    <property type="entry name" value="KIN17-like"/>
</dbReference>
<dbReference type="Gene3D" id="2.30.30.140">
    <property type="match status" value="1"/>
</dbReference>
<feature type="domain" description="KN17 SH3-like" evidence="2">
    <location>
        <begin position="1"/>
        <end position="39"/>
    </location>
</feature>
<organism evidence="4 5">
    <name type="scientific">Caenorhabditis japonica</name>
    <dbReference type="NCBI Taxonomy" id="281687"/>
    <lineage>
        <taxon>Eukaryota</taxon>
        <taxon>Metazoa</taxon>
        <taxon>Ecdysozoa</taxon>
        <taxon>Nematoda</taxon>
        <taxon>Chromadorea</taxon>
        <taxon>Rhabditida</taxon>
        <taxon>Rhabditina</taxon>
        <taxon>Rhabditomorpha</taxon>
        <taxon>Rhabditoidea</taxon>
        <taxon>Rhabditidae</taxon>
        <taxon>Peloderinae</taxon>
        <taxon>Caenorhabditis</taxon>
    </lineage>
</organism>
<proteinExistence type="inferred from homology"/>
<feature type="domain" description="Kin17 KOW" evidence="3">
    <location>
        <begin position="48"/>
        <end position="103"/>
    </location>
</feature>
<name>A0A8R1EB49_CAEJA</name>
<dbReference type="AlphaFoldDB" id="A0A8R1EB49"/>
<dbReference type="GO" id="GO:0003690">
    <property type="term" value="F:double-stranded DNA binding"/>
    <property type="evidence" value="ECO:0007669"/>
    <property type="project" value="TreeGrafter"/>
</dbReference>
<dbReference type="Pfam" id="PF18131">
    <property type="entry name" value="KN17_SH3"/>
    <property type="match status" value="1"/>
</dbReference>
<dbReference type="FunFam" id="2.30.30.30:FF:000021">
    <property type="entry name" value="DNA/RNA-binding protein KIN17, putative"/>
    <property type="match status" value="1"/>
</dbReference>
<reference evidence="4" key="2">
    <citation type="submission" date="2022-06" db="UniProtKB">
        <authorList>
            <consortium name="EnsemblMetazoa"/>
        </authorList>
    </citation>
    <scope>IDENTIFICATION</scope>
    <source>
        <strain evidence="4">DF5081</strain>
    </source>
</reference>
<dbReference type="InterPro" id="IPR014722">
    <property type="entry name" value="Rib_uL2_dom2"/>
</dbReference>
<dbReference type="GO" id="GO:0006974">
    <property type="term" value="P:DNA damage response"/>
    <property type="evidence" value="ECO:0007669"/>
    <property type="project" value="TreeGrafter"/>
</dbReference>
<dbReference type="PANTHER" id="PTHR12805">
    <property type="entry name" value="KIN17 KIN, ANTIGENIC DETERMINANT OF RECA PROTEIN HOMOLOG"/>
    <property type="match status" value="1"/>
</dbReference>
<evidence type="ECO:0000259" key="2">
    <source>
        <dbReference type="Pfam" id="PF18131"/>
    </source>
</evidence>
<dbReference type="EnsemblMetazoa" id="CJA31635.1">
    <property type="protein sequence ID" value="CJA31635.1"/>
    <property type="gene ID" value="WBGene00207482"/>
</dbReference>
<dbReference type="GO" id="GO:0006260">
    <property type="term" value="P:DNA replication"/>
    <property type="evidence" value="ECO:0007669"/>
    <property type="project" value="TreeGrafter"/>
</dbReference>
<dbReference type="Pfam" id="PF25092">
    <property type="entry name" value="SH3_KIN17_C"/>
    <property type="match status" value="1"/>
</dbReference>
<sequence>IISKSLGSDYYKSKGVVKKMVDDYSGQVKLDDGTIVKLDQSHVETVIPSLGRQMLVVNGAYRGSQATLESIDEKKFCLNLKISSGPTRGRQIQVPYEDASKLA</sequence>
<dbReference type="Proteomes" id="UP000005237">
    <property type="component" value="Unassembled WGS sequence"/>
</dbReference>
<keyword evidence="5" id="KW-1185">Reference proteome</keyword>
<evidence type="ECO:0000313" key="4">
    <source>
        <dbReference type="EnsemblMetazoa" id="CJA31635.1"/>
    </source>
</evidence>
<evidence type="ECO:0000313" key="5">
    <source>
        <dbReference type="Proteomes" id="UP000005237"/>
    </source>
</evidence>
<accession>A0A8R1EB49</accession>
<dbReference type="InterPro" id="IPR041330">
    <property type="entry name" value="KN17_SH3"/>
</dbReference>